<reference evidence="1" key="2">
    <citation type="journal article" date="2015" name="Fish Shellfish Immunol.">
        <title>Early steps in the European eel (Anguilla anguilla)-Vibrio vulnificus interaction in the gills: Role of the RtxA13 toxin.</title>
        <authorList>
            <person name="Callol A."/>
            <person name="Pajuelo D."/>
            <person name="Ebbesson L."/>
            <person name="Teles M."/>
            <person name="MacKenzie S."/>
            <person name="Amaro C."/>
        </authorList>
    </citation>
    <scope>NUCLEOTIDE SEQUENCE</scope>
</reference>
<organism evidence="1">
    <name type="scientific">Anguilla anguilla</name>
    <name type="common">European freshwater eel</name>
    <name type="synonym">Muraena anguilla</name>
    <dbReference type="NCBI Taxonomy" id="7936"/>
    <lineage>
        <taxon>Eukaryota</taxon>
        <taxon>Metazoa</taxon>
        <taxon>Chordata</taxon>
        <taxon>Craniata</taxon>
        <taxon>Vertebrata</taxon>
        <taxon>Euteleostomi</taxon>
        <taxon>Actinopterygii</taxon>
        <taxon>Neopterygii</taxon>
        <taxon>Teleostei</taxon>
        <taxon>Anguilliformes</taxon>
        <taxon>Anguillidae</taxon>
        <taxon>Anguilla</taxon>
    </lineage>
</organism>
<accession>A0A0E9Q6S0</accession>
<proteinExistence type="predicted"/>
<sequence length="52" mass="6254">MLQLPIVGYFEQRLVELVRTFFFFPRRRRFLLKIERTANTDSATLPALNQHC</sequence>
<dbReference type="EMBL" id="GBXM01096138">
    <property type="protein sequence ID" value="JAH12439.1"/>
    <property type="molecule type" value="Transcribed_RNA"/>
</dbReference>
<protein>
    <submittedName>
        <fullName evidence="1">Uncharacterized protein</fullName>
    </submittedName>
</protein>
<evidence type="ECO:0000313" key="1">
    <source>
        <dbReference type="EMBL" id="JAH12439.1"/>
    </source>
</evidence>
<name>A0A0E9Q6S0_ANGAN</name>
<dbReference type="AlphaFoldDB" id="A0A0E9Q6S0"/>
<reference evidence="1" key="1">
    <citation type="submission" date="2014-11" db="EMBL/GenBank/DDBJ databases">
        <authorList>
            <person name="Amaro Gonzalez C."/>
        </authorList>
    </citation>
    <scope>NUCLEOTIDE SEQUENCE</scope>
</reference>